<feature type="transmembrane region" description="Helical" evidence="2">
    <location>
        <begin position="1132"/>
        <end position="1148"/>
    </location>
</feature>
<reference evidence="3" key="1">
    <citation type="submission" date="2023-03" db="EMBL/GenBank/DDBJ databases">
        <title>Massive genome expansion in bonnet fungi (Mycena s.s.) driven by repeated elements and novel gene families across ecological guilds.</title>
        <authorList>
            <consortium name="Lawrence Berkeley National Laboratory"/>
            <person name="Harder C.B."/>
            <person name="Miyauchi S."/>
            <person name="Viragh M."/>
            <person name="Kuo A."/>
            <person name="Thoen E."/>
            <person name="Andreopoulos B."/>
            <person name="Lu D."/>
            <person name="Skrede I."/>
            <person name="Drula E."/>
            <person name="Henrissat B."/>
            <person name="Morin E."/>
            <person name="Kohler A."/>
            <person name="Barry K."/>
            <person name="LaButti K."/>
            <person name="Morin E."/>
            <person name="Salamov A."/>
            <person name="Lipzen A."/>
            <person name="Mereny Z."/>
            <person name="Hegedus B."/>
            <person name="Baldrian P."/>
            <person name="Stursova M."/>
            <person name="Weitz H."/>
            <person name="Taylor A."/>
            <person name="Grigoriev I.V."/>
            <person name="Nagy L.G."/>
            <person name="Martin F."/>
            <person name="Kauserud H."/>
        </authorList>
    </citation>
    <scope>NUCLEOTIDE SEQUENCE</scope>
    <source>
        <strain evidence="3">CBHHK002</strain>
    </source>
</reference>
<comment type="caution">
    <text evidence="3">The sequence shown here is derived from an EMBL/GenBank/DDBJ whole genome shotgun (WGS) entry which is preliminary data.</text>
</comment>
<protein>
    <submittedName>
        <fullName evidence="3">Uncharacterized protein</fullName>
    </submittedName>
</protein>
<dbReference type="EMBL" id="JARIHO010000016">
    <property type="protein sequence ID" value="KAJ7349059.1"/>
    <property type="molecule type" value="Genomic_DNA"/>
</dbReference>
<gene>
    <name evidence="3" type="ORF">DFH08DRAFT_134664</name>
</gene>
<organism evidence="3 4">
    <name type="scientific">Mycena albidolilacea</name>
    <dbReference type="NCBI Taxonomy" id="1033008"/>
    <lineage>
        <taxon>Eukaryota</taxon>
        <taxon>Fungi</taxon>
        <taxon>Dikarya</taxon>
        <taxon>Basidiomycota</taxon>
        <taxon>Agaricomycotina</taxon>
        <taxon>Agaricomycetes</taxon>
        <taxon>Agaricomycetidae</taxon>
        <taxon>Agaricales</taxon>
        <taxon>Marasmiineae</taxon>
        <taxon>Mycenaceae</taxon>
        <taxon>Mycena</taxon>
    </lineage>
</organism>
<keyword evidence="4" id="KW-1185">Reference proteome</keyword>
<feature type="region of interest" description="Disordered" evidence="1">
    <location>
        <begin position="1031"/>
        <end position="1056"/>
    </location>
</feature>
<evidence type="ECO:0000256" key="2">
    <source>
        <dbReference type="SAM" id="Phobius"/>
    </source>
</evidence>
<dbReference type="AlphaFoldDB" id="A0AAD7ESW3"/>
<name>A0AAD7ESW3_9AGAR</name>
<dbReference type="PANTHER" id="PTHR19959">
    <property type="entry name" value="KINESIN LIGHT CHAIN"/>
    <property type="match status" value="1"/>
</dbReference>
<evidence type="ECO:0000256" key="1">
    <source>
        <dbReference type="SAM" id="MobiDB-lite"/>
    </source>
</evidence>
<proteinExistence type="predicted"/>
<keyword evidence="2" id="KW-1133">Transmembrane helix</keyword>
<dbReference type="PANTHER" id="PTHR19959:SF119">
    <property type="entry name" value="FUNGAL LIPASE-LIKE DOMAIN-CONTAINING PROTEIN"/>
    <property type="match status" value="1"/>
</dbReference>
<sequence length="1152" mass="128803">MDPLTITTTIITLASFINELIEVGESIRCSIEKVNENRRQIRDLTDEVVQILYDLAKLTRGHEDTFRGPEFLSALENLKAELLYVHSKTRKLLPVQLPGLRGVRSQFKAWRKRDDLEGNIGRLKEHAFSAARIEQNTLRIEQKLIVDNIENQVKAQRLEGMMAQVLLETQFGQNIMDQTVEIISADPTHSSLESQYISTQTMCLITSLEGLLISDKLVLDGPLFGPAQASQFTFKQCTLLHLLHEILGVIIIIKESRYIRIPLGSMKNILINLGISLSNMGMVSESIAWEHFKIRMLRHLDGPAAMTLPDMAHALMWLSIEYHRQHQFQSAIQAGQQSLDLWHCLSDSLPEVDIRICLIMILTTQTQCLLETGPKIAALSIAQDAVALARPMLEQIIKSDSGFSSLVDEFNADWSCGAIFELAKALSSLNRHLESYEASKEIFQTIIRLPIPSHLLLGECIDLFLNQICKVAEGGSFSLPMLMDCVILFRNLAHIDPEQFSSQFLWLLHAYAYFAQQGSSSMENIRTFLEPNSDHPPPELDVTRSMEISLGSNNGIQIEDAVRAFHTCPSRSSDPLIQNIFITCFNEAILVLRDMVKDLTFNLTTNEWILWTVTDVVQFLPTPNQLALLQVSARTIEHVGTILADWGSDWEWVLEHLFDPLSRNLWRTGLLDDALQVCEQVIKYLDSHFQSDDVTVVAGEWRLSHYFILCDMGRFPDAIGMIHQATIASVLKVFFLHPYIAQARILRHAGRNQEALQLLRKGVAAGRQKYWTDSVEVLQLPLNFLLAEYAAAWGYMDNPERALKHAEQAVTTCQKDIGPDKDMEDQKCILIHSLVTLSNCLATLGRNDKALAAAQEAMSVYSENASHMWGNNLYTIRKQELGANAFHALSLRLVISEKPGQALLKAEKATELYRELVTLAPRHLPTLASSLRTLGSILWNVGRRDKAIAACEEAVGIMRKVSSPETYFLPALAEALEQLAVYLAEKGDVVGASAAAAECAQVRREFAVLPPEPEFLFEKVVDMVESDDEAEAWAEADEYQDASEEPSDRSSMATPCPPINIDAAVQAKPCGTFGASDVVVVDGGMDEPARASSVLGLTATGEGKSIFRKPLEVDVKLSMRMRVHVRSTLMDVLWWILLALGISFAIAWRRGV</sequence>
<keyword evidence="2" id="KW-0472">Membrane</keyword>
<dbReference type="InterPro" id="IPR011990">
    <property type="entry name" value="TPR-like_helical_dom_sf"/>
</dbReference>
<dbReference type="Proteomes" id="UP001218218">
    <property type="component" value="Unassembled WGS sequence"/>
</dbReference>
<dbReference type="SUPFAM" id="SSF48452">
    <property type="entry name" value="TPR-like"/>
    <property type="match status" value="1"/>
</dbReference>
<keyword evidence="2" id="KW-0812">Transmembrane</keyword>
<dbReference type="InterPro" id="IPR019734">
    <property type="entry name" value="TPR_rpt"/>
</dbReference>
<evidence type="ECO:0000313" key="4">
    <source>
        <dbReference type="Proteomes" id="UP001218218"/>
    </source>
</evidence>
<feature type="compositionally biased region" description="Acidic residues" evidence="1">
    <location>
        <begin position="1031"/>
        <end position="1045"/>
    </location>
</feature>
<evidence type="ECO:0000313" key="3">
    <source>
        <dbReference type="EMBL" id="KAJ7349059.1"/>
    </source>
</evidence>
<dbReference type="Pfam" id="PF13374">
    <property type="entry name" value="TPR_10"/>
    <property type="match status" value="1"/>
</dbReference>
<dbReference type="Gene3D" id="1.25.40.10">
    <property type="entry name" value="Tetratricopeptide repeat domain"/>
    <property type="match status" value="2"/>
</dbReference>
<dbReference type="SMART" id="SM00028">
    <property type="entry name" value="TPR"/>
    <property type="match status" value="4"/>
</dbReference>
<accession>A0AAD7ESW3</accession>